<dbReference type="Proteomes" id="UP000233551">
    <property type="component" value="Unassembled WGS sequence"/>
</dbReference>
<evidence type="ECO:0008006" key="3">
    <source>
        <dbReference type="Google" id="ProtNLM"/>
    </source>
</evidence>
<accession>A0A2I0K842</accession>
<proteinExistence type="predicted"/>
<comment type="caution">
    <text evidence="1">The sequence shown here is derived from an EMBL/GenBank/DDBJ whole genome shotgun (WGS) entry which is preliminary data.</text>
</comment>
<keyword evidence="2" id="KW-1185">Reference proteome</keyword>
<organism evidence="1 2">
    <name type="scientific">Punica granatum</name>
    <name type="common">Pomegranate</name>
    <dbReference type="NCBI Taxonomy" id="22663"/>
    <lineage>
        <taxon>Eukaryota</taxon>
        <taxon>Viridiplantae</taxon>
        <taxon>Streptophyta</taxon>
        <taxon>Embryophyta</taxon>
        <taxon>Tracheophyta</taxon>
        <taxon>Spermatophyta</taxon>
        <taxon>Magnoliopsida</taxon>
        <taxon>eudicotyledons</taxon>
        <taxon>Gunneridae</taxon>
        <taxon>Pentapetalae</taxon>
        <taxon>rosids</taxon>
        <taxon>malvids</taxon>
        <taxon>Myrtales</taxon>
        <taxon>Lythraceae</taxon>
        <taxon>Punica</taxon>
    </lineage>
</organism>
<protein>
    <recommendedName>
        <fullName evidence="3">Flavin-containing monooxygenase</fullName>
    </recommendedName>
</protein>
<dbReference type="AlphaFoldDB" id="A0A2I0K842"/>
<dbReference type="STRING" id="22663.A0A2I0K842"/>
<evidence type="ECO:0000313" key="1">
    <source>
        <dbReference type="EMBL" id="PKI64719.1"/>
    </source>
</evidence>
<gene>
    <name evidence="1" type="ORF">CRG98_014935</name>
</gene>
<reference evidence="1 2" key="1">
    <citation type="submission" date="2017-11" db="EMBL/GenBank/DDBJ databases">
        <title>De-novo sequencing of pomegranate (Punica granatum L.) genome.</title>
        <authorList>
            <person name="Akparov Z."/>
            <person name="Amiraslanov A."/>
            <person name="Hajiyeva S."/>
            <person name="Abbasov M."/>
            <person name="Kaur K."/>
            <person name="Hamwieh A."/>
            <person name="Solovyev V."/>
            <person name="Salamov A."/>
            <person name="Braich B."/>
            <person name="Kosarev P."/>
            <person name="Mahmoud A."/>
            <person name="Hajiyev E."/>
            <person name="Babayeva S."/>
            <person name="Izzatullayeva V."/>
            <person name="Mammadov A."/>
            <person name="Mammadov A."/>
            <person name="Sharifova S."/>
            <person name="Ojaghi J."/>
            <person name="Eynullazada K."/>
            <person name="Bayramov B."/>
            <person name="Abdulazimova A."/>
            <person name="Shahmuradov I."/>
        </authorList>
    </citation>
    <scope>NUCLEOTIDE SEQUENCE [LARGE SCALE GENOMIC DNA]</scope>
    <source>
        <strain evidence="2">cv. AG2017</strain>
        <tissue evidence="1">Leaf</tissue>
    </source>
</reference>
<sequence>MKPNHSFLQYVSASSIFMLPRNFYNKEEKGSIILKKSSWFGFIEEGIILEGENWPIRTDVAILATGYNGDQKLVCMFESPIFQKHIARSPTSVADNSSSNSTPCNNRVCQDLVELAFIQDAVEVACTVPRPEVWLAQYQGDGEQADNSSPNSTPCDNRVFQDLVKLAFIRDVVKVTCTVPRPEFGLSSIKEMEKDVKAWEDHMKQYAGRNFRRSCIG</sequence>
<evidence type="ECO:0000313" key="2">
    <source>
        <dbReference type="Proteomes" id="UP000233551"/>
    </source>
</evidence>
<name>A0A2I0K842_PUNGR</name>
<dbReference type="EMBL" id="PGOL01000797">
    <property type="protein sequence ID" value="PKI64719.1"/>
    <property type="molecule type" value="Genomic_DNA"/>
</dbReference>